<name>A0ABU5E8B5_9PROT</name>
<sequence>MGQVADRLEAKLRTAFQPEALAVIDQTNEHHGHAGWRESGETHFRIEITAAAFAGKSRVERQRLVYATLADDMNNPVHALSLVTRAPGE</sequence>
<organism evidence="2 3">
    <name type="scientific">Dongia soli</name>
    <dbReference type="NCBI Taxonomy" id="600628"/>
    <lineage>
        <taxon>Bacteria</taxon>
        <taxon>Pseudomonadati</taxon>
        <taxon>Pseudomonadota</taxon>
        <taxon>Alphaproteobacteria</taxon>
        <taxon>Rhodospirillales</taxon>
        <taxon>Dongiaceae</taxon>
        <taxon>Dongia</taxon>
    </lineage>
</organism>
<gene>
    <name evidence="2" type="ORF">SMD27_06305</name>
</gene>
<dbReference type="Proteomes" id="UP001279642">
    <property type="component" value="Unassembled WGS sequence"/>
</dbReference>
<dbReference type="Gene3D" id="3.30.300.90">
    <property type="entry name" value="BolA-like"/>
    <property type="match status" value="1"/>
</dbReference>
<dbReference type="InterPro" id="IPR002634">
    <property type="entry name" value="BolA"/>
</dbReference>
<keyword evidence="3" id="KW-1185">Reference proteome</keyword>
<dbReference type="PIRSF" id="PIRSF003113">
    <property type="entry name" value="BolA"/>
    <property type="match status" value="1"/>
</dbReference>
<dbReference type="PANTHER" id="PTHR46230:SF7">
    <property type="entry name" value="BOLA-LIKE PROTEIN 1"/>
    <property type="match status" value="1"/>
</dbReference>
<proteinExistence type="inferred from homology"/>
<reference evidence="2 3" key="1">
    <citation type="journal article" date="2016" name="Antonie Van Leeuwenhoek">
        <title>Dongia soli sp. nov., isolated from soil from Dokdo, Korea.</title>
        <authorList>
            <person name="Kim D.U."/>
            <person name="Lee H."/>
            <person name="Kim H."/>
            <person name="Kim S.G."/>
            <person name="Ka J.O."/>
        </authorList>
    </citation>
    <scope>NUCLEOTIDE SEQUENCE [LARGE SCALE GENOMIC DNA]</scope>
    <source>
        <strain evidence="2 3">D78</strain>
    </source>
</reference>
<evidence type="ECO:0000313" key="2">
    <source>
        <dbReference type="EMBL" id="MDY0882446.1"/>
    </source>
</evidence>
<dbReference type="EMBL" id="JAXCLW010000001">
    <property type="protein sequence ID" value="MDY0882446.1"/>
    <property type="molecule type" value="Genomic_DNA"/>
</dbReference>
<comment type="similarity">
    <text evidence="1">Belongs to the BolA/IbaG family.</text>
</comment>
<evidence type="ECO:0000313" key="3">
    <source>
        <dbReference type="Proteomes" id="UP001279642"/>
    </source>
</evidence>
<dbReference type="PANTHER" id="PTHR46230">
    <property type="match status" value="1"/>
</dbReference>
<accession>A0ABU5E8B5</accession>
<comment type="caution">
    <text evidence="2">The sequence shown here is derived from an EMBL/GenBank/DDBJ whole genome shotgun (WGS) entry which is preliminary data.</text>
</comment>
<dbReference type="Pfam" id="PF01722">
    <property type="entry name" value="BolA"/>
    <property type="match status" value="1"/>
</dbReference>
<dbReference type="InterPro" id="IPR036065">
    <property type="entry name" value="BolA-like_sf"/>
</dbReference>
<dbReference type="SUPFAM" id="SSF82657">
    <property type="entry name" value="BolA-like"/>
    <property type="match status" value="1"/>
</dbReference>
<protein>
    <submittedName>
        <fullName evidence="2">BolA family protein</fullName>
    </submittedName>
</protein>
<evidence type="ECO:0000256" key="1">
    <source>
        <dbReference type="RuleBase" id="RU003860"/>
    </source>
</evidence>
<dbReference type="RefSeq" id="WP_320507469.1">
    <property type="nucleotide sequence ID" value="NZ_JAXCLW010000001.1"/>
</dbReference>